<evidence type="ECO:0000313" key="2">
    <source>
        <dbReference type="Proteomes" id="UP000029734"/>
    </source>
</evidence>
<proteinExistence type="predicted"/>
<protein>
    <submittedName>
        <fullName evidence="1">Uncharacterized protein</fullName>
    </submittedName>
</protein>
<dbReference type="AlphaFoldDB" id="A0A098MBZ7"/>
<name>A0A098MBZ7_9BACL</name>
<comment type="caution">
    <text evidence="1">The sequence shown here is derived from an EMBL/GenBank/DDBJ whole genome shotgun (WGS) entry which is preliminary data.</text>
</comment>
<reference evidence="1 2" key="2">
    <citation type="submission" date="2014-10" db="EMBL/GenBank/DDBJ databases">
        <title>Comparative genomics of the Paenibacillus odorifer group.</title>
        <authorList>
            <person name="Tsai Y.-C."/>
            <person name="Martin N."/>
            <person name="Korlach J."/>
            <person name="Wiedmann M."/>
        </authorList>
    </citation>
    <scope>NUCLEOTIDE SEQUENCE [LARGE SCALE GENOMIC DNA]</scope>
    <source>
        <strain evidence="1 2">DSM 18334</strain>
    </source>
</reference>
<dbReference type="EMBL" id="JQCR01000002">
    <property type="protein sequence ID" value="KGE20069.1"/>
    <property type="molecule type" value="Genomic_DNA"/>
</dbReference>
<dbReference type="OrthoDB" id="9996914at2"/>
<organism evidence="1 2">
    <name type="scientific">Paenibacillus wynnii</name>
    <dbReference type="NCBI Taxonomy" id="268407"/>
    <lineage>
        <taxon>Bacteria</taxon>
        <taxon>Bacillati</taxon>
        <taxon>Bacillota</taxon>
        <taxon>Bacilli</taxon>
        <taxon>Bacillales</taxon>
        <taxon>Paenibacillaceae</taxon>
        <taxon>Paenibacillus</taxon>
    </lineage>
</organism>
<reference evidence="1 2" key="1">
    <citation type="submission" date="2014-08" db="EMBL/GenBank/DDBJ databases">
        <authorList>
            <person name="den Bakker H.C."/>
        </authorList>
    </citation>
    <scope>NUCLEOTIDE SEQUENCE [LARGE SCALE GENOMIC DNA]</scope>
    <source>
        <strain evidence="1 2">DSM 18334</strain>
    </source>
</reference>
<gene>
    <name evidence="1" type="ORF">PWYN_12515</name>
</gene>
<keyword evidence="2" id="KW-1185">Reference proteome</keyword>
<sequence>MRAIDLGDLSQAAGIKSACMIIVWKMDRGLYEGQDLESELKELLTNIVEFEYILSSGVVDDLNVQIKR</sequence>
<accession>A0A098MBZ7</accession>
<dbReference type="Proteomes" id="UP000029734">
    <property type="component" value="Unassembled WGS sequence"/>
</dbReference>
<evidence type="ECO:0000313" key="1">
    <source>
        <dbReference type="EMBL" id="KGE20069.1"/>
    </source>
</evidence>
<dbReference type="RefSeq" id="WP_036651926.1">
    <property type="nucleotide sequence ID" value="NZ_JQCR01000002.1"/>
</dbReference>